<reference evidence="1" key="1">
    <citation type="journal article" date="2021" name="Proc. Natl. Acad. Sci. U.S.A.">
        <title>A Catalog of Tens of Thousands of Viruses from Human Metagenomes Reveals Hidden Associations with Chronic Diseases.</title>
        <authorList>
            <person name="Tisza M.J."/>
            <person name="Buck C.B."/>
        </authorList>
    </citation>
    <scope>NUCLEOTIDE SEQUENCE</scope>
    <source>
        <strain evidence="1">CtML55</strain>
    </source>
</reference>
<dbReference type="EMBL" id="BK059105">
    <property type="protein sequence ID" value="DAE31092.1"/>
    <property type="molecule type" value="Genomic_DNA"/>
</dbReference>
<sequence length="137" mass="16257">MIEFNQIFCEDLKDDFEEAGRHERNFELDEFIQKDLSRAFAFGYCHLDWIKEKMWFPVPIRKALRHLGDDLEDFAPQLKWLNEKYGAIGKRVRIVDYANYILDNIFCDNQDDLLKIAILLGTNMRVNTADEQARSVH</sequence>
<name>A0A8S5RJD9_9VIRU</name>
<organism evidence="1">
    <name type="scientific">virus sp. ctML55</name>
    <dbReference type="NCBI Taxonomy" id="2827627"/>
    <lineage>
        <taxon>Viruses</taxon>
    </lineage>
</organism>
<protein>
    <submittedName>
        <fullName evidence="1">Uncharacterized protein</fullName>
    </submittedName>
</protein>
<proteinExistence type="predicted"/>
<evidence type="ECO:0000313" key="1">
    <source>
        <dbReference type="EMBL" id="DAE31092.1"/>
    </source>
</evidence>
<accession>A0A8S5RJD9</accession>